<keyword evidence="6" id="KW-1185">Reference proteome</keyword>
<reference evidence="5 6" key="2">
    <citation type="submission" date="2020-02" db="EMBL/GenBank/DDBJ databases">
        <title>Genome sequences of Thiorhodococcus mannitoliphagus and Thiorhodococcus minor, purple sulfur photosynthetic bacteria in the gammaproteobacterial family, Chromatiaceae.</title>
        <authorList>
            <person name="Aviles F.A."/>
            <person name="Meyer T.E."/>
            <person name="Kyndt J.A."/>
        </authorList>
    </citation>
    <scope>NUCLEOTIDE SEQUENCE [LARGE SCALE GENOMIC DNA]</scope>
    <source>
        <strain evidence="5 6">DSM 18266</strain>
    </source>
</reference>
<feature type="domain" description="GGDEF" evidence="4">
    <location>
        <begin position="295"/>
        <end position="428"/>
    </location>
</feature>
<dbReference type="EMBL" id="JAAIJR010000014">
    <property type="protein sequence ID" value="NEX19732.1"/>
    <property type="molecule type" value="Genomic_DNA"/>
</dbReference>
<dbReference type="InterPro" id="IPR000160">
    <property type="entry name" value="GGDEF_dom"/>
</dbReference>
<feature type="compositionally biased region" description="Low complexity" evidence="2">
    <location>
        <begin position="24"/>
        <end position="37"/>
    </location>
</feature>
<protein>
    <submittedName>
        <fullName evidence="5">Diguanylate cyclase</fullName>
    </submittedName>
</protein>
<reference evidence="6" key="1">
    <citation type="journal article" date="2020" name="Microbiol. Resour. Announc.">
        <title>Draft Genome Sequences of Thiorhodococcus mannitoliphagus and Thiorhodococcus minor, Purple Sulfur Photosynthetic Bacteria in the Gammaproteobacterial Family Chromatiaceae.</title>
        <authorList>
            <person name="Aviles F.A."/>
            <person name="Meyer T.E."/>
            <person name="Kyndt J.A."/>
        </authorList>
    </citation>
    <scope>NUCLEOTIDE SEQUENCE [LARGE SCALE GENOMIC DNA]</scope>
    <source>
        <strain evidence="6">DSM 18266</strain>
    </source>
</reference>
<dbReference type="PANTHER" id="PTHR46663:SF2">
    <property type="entry name" value="GGDEF DOMAIN-CONTAINING PROTEIN"/>
    <property type="match status" value="1"/>
</dbReference>
<feature type="region of interest" description="Disordered" evidence="2">
    <location>
        <begin position="1"/>
        <end position="37"/>
    </location>
</feature>
<dbReference type="AlphaFoldDB" id="A0A6P1DUL0"/>
<comment type="cofactor">
    <cofactor evidence="1">
        <name>Mg(2+)</name>
        <dbReference type="ChEBI" id="CHEBI:18420"/>
    </cofactor>
</comment>
<feature type="transmembrane region" description="Helical" evidence="3">
    <location>
        <begin position="82"/>
        <end position="101"/>
    </location>
</feature>
<keyword evidence="3" id="KW-1133">Transmembrane helix</keyword>
<evidence type="ECO:0000256" key="2">
    <source>
        <dbReference type="SAM" id="MobiDB-lite"/>
    </source>
</evidence>
<dbReference type="FunFam" id="3.30.70.270:FF:000001">
    <property type="entry name" value="Diguanylate cyclase domain protein"/>
    <property type="match status" value="1"/>
</dbReference>
<evidence type="ECO:0000313" key="6">
    <source>
        <dbReference type="Proteomes" id="UP000471640"/>
    </source>
</evidence>
<feature type="transmembrane region" description="Helical" evidence="3">
    <location>
        <begin position="175"/>
        <end position="192"/>
    </location>
</feature>
<evidence type="ECO:0000256" key="3">
    <source>
        <dbReference type="SAM" id="Phobius"/>
    </source>
</evidence>
<feature type="transmembrane region" description="Helical" evidence="3">
    <location>
        <begin position="150"/>
        <end position="168"/>
    </location>
</feature>
<dbReference type="RefSeq" id="WP_164652629.1">
    <property type="nucleotide sequence ID" value="NZ_JAAIJR010000014.1"/>
</dbReference>
<dbReference type="PROSITE" id="PS50887">
    <property type="entry name" value="GGDEF"/>
    <property type="match status" value="1"/>
</dbReference>
<feature type="transmembrane region" description="Helical" evidence="3">
    <location>
        <begin position="59"/>
        <end position="76"/>
    </location>
</feature>
<feature type="transmembrane region" description="Helical" evidence="3">
    <location>
        <begin position="122"/>
        <end position="144"/>
    </location>
</feature>
<proteinExistence type="predicted"/>
<name>A0A6P1DUL0_9GAMM</name>
<dbReference type="Proteomes" id="UP000471640">
    <property type="component" value="Unassembled WGS sequence"/>
</dbReference>
<sequence length="444" mass="48430">MAICESSERSSGPRPTRAQRRNRATGTTTPPPDVADAPADLSARIRAERVGLVYGNTRPALFANLLTALLALVIVFPEAPVIASGTWLTGMLIISAVRWWMKLARDREAKTVQTPPAVWARRLTILVIINGLWWGAIGVLLLLYAAPVKAGFATFILGGMIAGAVATLGPLRSAYLGFTIPMAGSLAGILLWQNEPDAAVMSALVIAFELAMIGTALHVSKIVSRNIELRLHNETLVQSLTAANLSLKHEVEERKRAEKRSDFLATHDLLTGLPNRRVQKDRFDHAIARTSHQDGRAAIFFIDLDRFKAINDTLGHPAGDVLLRTLADRLRGSLRPGDSVCRHGGDEFLLLLADAADHTRVSSVAERIIQSLSNPVEINGECVEIGCSIGISLCPDDGDDFELLIQRADKALYRAKRDGRGNYRFFAQELDEQEPRTLSAEQAS</sequence>
<dbReference type="InterPro" id="IPR043128">
    <property type="entry name" value="Rev_trsase/Diguanyl_cyclase"/>
</dbReference>
<evidence type="ECO:0000256" key="1">
    <source>
        <dbReference type="ARBA" id="ARBA00001946"/>
    </source>
</evidence>
<evidence type="ECO:0000313" key="5">
    <source>
        <dbReference type="EMBL" id="NEX19732.1"/>
    </source>
</evidence>
<dbReference type="SUPFAM" id="SSF55073">
    <property type="entry name" value="Nucleotide cyclase"/>
    <property type="match status" value="1"/>
</dbReference>
<dbReference type="InterPro" id="IPR029787">
    <property type="entry name" value="Nucleotide_cyclase"/>
</dbReference>
<gene>
    <name evidence="5" type="ORF">G3480_05280</name>
</gene>
<organism evidence="5 6">
    <name type="scientific">Thiorhodococcus mannitoliphagus</name>
    <dbReference type="NCBI Taxonomy" id="329406"/>
    <lineage>
        <taxon>Bacteria</taxon>
        <taxon>Pseudomonadati</taxon>
        <taxon>Pseudomonadota</taxon>
        <taxon>Gammaproteobacteria</taxon>
        <taxon>Chromatiales</taxon>
        <taxon>Chromatiaceae</taxon>
        <taxon>Thiorhodococcus</taxon>
    </lineage>
</organism>
<dbReference type="CDD" id="cd01949">
    <property type="entry name" value="GGDEF"/>
    <property type="match status" value="1"/>
</dbReference>
<dbReference type="GO" id="GO:0003824">
    <property type="term" value="F:catalytic activity"/>
    <property type="evidence" value="ECO:0007669"/>
    <property type="project" value="UniProtKB-ARBA"/>
</dbReference>
<evidence type="ECO:0000259" key="4">
    <source>
        <dbReference type="PROSITE" id="PS50887"/>
    </source>
</evidence>
<comment type="caution">
    <text evidence="5">The sequence shown here is derived from an EMBL/GenBank/DDBJ whole genome shotgun (WGS) entry which is preliminary data.</text>
</comment>
<accession>A0A6P1DUL0</accession>
<dbReference type="InterPro" id="IPR052163">
    <property type="entry name" value="DGC-Regulatory_Protein"/>
</dbReference>
<dbReference type="SMART" id="SM00267">
    <property type="entry name" value="GGDEF"/>
    <property type="match status" value="1"/>
</dbReference>
<keyword evidence="3" id="KW-0812">Transmembrane</keyword>
<keyword evidence="3" id="KW-0472">Membrane</keyword>
<feature type="transmembrane region" description="Helical" evidence="3">
    <location>
        <begin position="198"/>
        <end position="220"/>
    </location>
</feature>
<dbReference type="NCBIfam" id="TIGR00254">
    <property type="entry name" value="GGDEF"/>
    <property type="match status" value="1"/>
</dbReference>
<dbReference type="PANTHER" id="PTHR46663">
    <property type="entry name" value="DIGUANYLATE CYCLASE DGCT-RELATED"/>
    <property type="match status" value="1"/>
</dbReference>
<dbReference type="Pfam" id="PF00990">
    <property type="entry name" value="GGDEF"/>
    <property type="match status" value="1"/>
</dbReference>
<dbReference type="Gene3D" id="3.30.70.270">
    <property type="match status" value="1"/>
</dbReference>